<keyword evidence="1" id="KW-0472">Membrane</keyword>
<feature type="transmembrane region" description="Helical" evidence="1">
    <location>
        <begin position="20"/>
        <end position="41"/>
    </location>
</feature>
<sequence>MPDNPDKITAPAELVDGFRIFTFFTTSVFWLSLALILGAFWQKLSPDLSTN</sequence>
<protein>
    <submittedName>
        <fullName evidence="2">Uncharacterized protein</fullName>
    </submittedName>
</protein>
<proteinExistence type="predicted"/>
<name>A0A075FT14_9ARCH</name>
<accession>A0A075FT14</accession>
<keyword evidence="1" id="KW-0812">Transmembrane</keyword>
<evidence type="ECO:0000313" key="2">
    <source>
        <dbReference type="EMBL" id="AIE92782.1"/>
    </source>
</evidence>
<keyword evidence="1" id="KW-1133">Transmembrane helix</keyword>
<evidence type="ECO:0000256" key="1">
    <source>
        <dbReference type="SAM" id="Phobius"/>
    </source>
</evidence>
<reference evidence="2" key="1">
    <citation type="journal article" date="2014" name="Genome Biol. Evol.">
        <title>Pangenome evidence for extensive interdomain horizontal transfer affecting lineage core and shell genes in uncultured planktonic thaumarchaeota and euryarchaeota.</title>
        <authorList>
            <person name="Deschamps P."/>
            <person name="Zivanovic Y."/>
            <person name="Moreira D."/>
            <person name="Rodriguez-Valera F."/>
            <person name="Lopez-Garcia P."/>
        </authorList>
    </citation>
    <scope>NUCLEOTIDE SEQUENCE</scope>
</reference>
<dbReference type="EMBL" id="KF900375">
    <property type="protein sequence ID" value="AIE92782.1"/>
    <property type="molecule type" value="Genomic_DNA"/>
</dbReference>
<organism evidence="2">
    <name type="scientific">uncultured marine thaumarchaeote AD1000_26_G12</name>
    <dbReference type="NCBI Taxonomy" id="1455904"/>
    <lineage>
        <taxon>Archaea</taxon>
        <taxon>Nitrososphaerota</taxon>
        <taxon>environmental samples</taxon>
    </lineage>
</organism>
<dbReference type="AlphaFoldDB" id="A0A075FT14"/>